<name>A0ABM7FUP4_9SPHN</name>
<dbReference type="RefSeq" id="WP_261936119.1">
    <property type="nucleotide sequence ID" value="NZ_AP018817.1"/>
</dbReference>
<dbReference type="Proteomes" id="UP001059971">
    <property type="component" value="Chromosome 1"/>
</dbReference>
<organism evidence="1 2">
    <name type="scientific">Sphingomonas bisphenolicum</name>
    <dbReference type="NCBI Taxonomy" id="296544"/>
    <lineage>
        <taxon>Bacteria</taxon>
        <taxon>Pseudomonadati</taxon>
        <taxon>Pseudomonadota</taxon>
        <taxon>Alphaproteobacteria</taxon>
        <taxon>Sphingomonadales</taxon>
        <taxon>Sphingomonadaceae</taxon>
        <taxon>Sphingomonas</taxon>
    </lineage>
</organism>
<gene>
    <name evidence="1" type="ORF">SBA_ch1_10130</name>
</gene>
<keyword evidence="2" id="KW-1185">Reference proteome</keyword>
<evidence type="ECO:0000313" key="1">
    <source>
        <dbReference type="EMBL" id="BBF68813.1"/>
    </source>
</evidence>
<evidence type="ECO:0000313" key="2">
    <source>
        <dbReference type="Proteomes" id="UP001059971"/>
    </source>
</evidence>
<reference evidence="1" key="1">
    <citation type="submission" date="2018-07" db="EMBL/GenBank/DDBJ databases">
        <title>Complete genome sequence of Sphingomonas bisphenolicum strain AO1, a bisphenol A degradative bacterium isolated from Japanese farm field.</title>
        <authorList>
            <person name="Murakami M."/>
            <person name="Koh M."/>
            <person name="Koba S."/>
            <person name="Matsumura Y."/>
        </authorList>
    </citation>
    <scope>NUCLEOTIDE SEQUENCE</scope>
    <source>
        <strain evidence="1">AO1</strain>
    </source>
</reference>
<proteinExistence type="predicted"/>
<accession>A0ABM7FUP4</accession>
<dbReference type="EMBL" id="AP018817">
    <property type="protein sequence ID" value="BBF68813.1"/>
    <property type="molecule type" value="Genomic_DNA"/>
</dbReference>
<protein>
    <submittedName>
        <fullName evidence="1">Uncharacterized protein</fullName>
    </submittedName>
</protein>
<sequence>MIGLLFAIMGAVLLFCFLALRSTNDSRSRVVARSDEAKSDEAQHRLFEESVREEWPVVHAGRSRPDREYFMISADRSRLRWARVQLRPAYTVVEERVVALDTVLSVELRQSSRTVMRLETQAVTKKTGALGRAVVGSVLLGGAGAVIGAATAGGQTTATTKSKSLTRDGPTYVVIGTTDLERPMLKVKMSGVSAGEEWLHRIKASLELQKGNRL</sequence>